<proteinExistence type="predicted"/>
<reference evidence="1 2" key="1">
    <citation type="submission" date="2016-05" db="EMBL/GenBank/DDBJ databases">
        <title>Single-cell genome of chain-forming Candidatus Thiomargarita nelsonii and comparison to other large sulfur-oxidizing bacteria.</title>
        <authorList>
            <person name="Winkel M."/>
            <person name="Salman V."/>
            <person name="Woyke T."/>
            <person name="Schulz-Vogt H."/>
            <person name="Richter M."/>
            <person name="Flood B."/>
            <person name="Bailey J."/>
            <person name="Amann R."/>
            <person name="Mussmann M."/>
        </authorList>
    </citation>
    <scope>NUCLEOTIDE SEQUENCE [LARGE SCALE GENOMIC DNA]</scope>
    <source>
        <strain evidence="1 2">THI036</strain>
    </source>
</reference>
<organism evidence="1 2">
    <name type="scientific">Candidatus Thiomargarita nelsonii</name>
    <dbReference type="NCBI Taxonomy" id="1003181"/>
    <lineage>
        <taxon>Bacteria</taxon>
        <taxon>Pseudomonadati</taxon>
        <taxon>Pseudomonadota</taxon>
        <taxon>Gammaproteobacteria</taxon>
        <taxon>Thiotrichales</taxon>
        <taxon>Thiotrichaceae</taxon>
        <taxon>Thiomargarita</taxon>
    </lineage>
</organism>
<evidence type="ECO:0000313" key="1">
    <source>
        <dbReference type="EMBL" id="OAD21766.1"/>
    </source>
</evidence>
<protein>
    <submittedName>
        <fullName evidence="1">Uncharacterized protein</fullName>
    </submittedName>
</protein>
<comment type="caution">
    <text evidence="1">The sequence shown here is derived from an EMBL/GenBank/DDBJ whole genome shotgun (WGS) entry which is preliminary data.</text>
</comment>
<dbReference type="EMBL" id="LUTY01001406">
    <property type="protein sequence ID" value="OAD21766.1"/>
    <property type="molecule type" value="Genomic_DNA"/>
</dbReference>
<sequence>MIANGCNIFAPSPQFSASGNNPITVVSVVIKIGRRRHAAAAIMATCTGCPAARCNSMVSTSTMALLTTMPANSVSVCARPG</sequence>
<accession>A0A176S1F6</accession>
<dbReference type="AlphaFoldDB" id="A0A176S1F6"/>
<name>A0A176S1F6_9GAMM</name>
<gene>
    <name evidence="1" type="ORF">THIOM_002461</name>
</gene>
<keyword evidence="2" id="KW-1185">Reference proteome</keyword>
<dbReference type="Proteomes" id="UP000076962">
    <property type="component" value="Unassembled WGS sequence"/>
</dbReference>
<evidence type="ECO:0000313" key="2">
    <source>
        <dbReference type="Proteomes" id="UP000076962"/>
    </source>
</evidence>